<evidence type="ECO:0000313" key="1">
    <source>
        <dbReference type="EMBL" id="RUM99879.1"/>
    </source>
</evidence>
<name>A0A432VCK0_9HYPH</name>
<dbReference type="EMBL" id="RKST01000001">
    <property type="protein sequence ID" value="RUM99879.1"/>
    <property type="molecule type" value="Genomic_DNA"/>
</dbReference>
<gene>
    <name evidence="1" type="ORF">EET67_03065</name>
</gene>
<dbReference type="RefSeq" id="WP_128626115.1">
    <property type="nucleotide sequence ID" value="NZ_RKST01000001.1"/>
</dbReference>
<comment type="caution">
    <text evidence="1">The sequence shown here is derived from an EMBL/GenBank/DDBJ whole genome shotgun (WGS) entry which is preliminary data.</text>
</comment>
<dbReference type="OrthoDB" id="7349128at2"/>
<dbReference type="Pfam" id="PF05621">
    <property type="entry name" value="TniB"/>
    <property type="match status" value="1"/>
</dbReference>
<protein>
    <submittedName>
        <fullName evidence="1">Uncharacterized protein</fullName>
    </submittedName>
</protein>
<evidence type="ECO:0000313" key="2">
    <source>
        <dbReference type="Proteomes" id="UP000281647"/>
    </source>
</evidence>
<accession>A0A432VCK0</accession>
<reference evidence="1 2" key="1">
    <citation type="submission" date="2018-11" db="EMBL/GenBank/DDBJ databases">
        <title>Pseudaminobacter arsenicus sp. nov., an arsenic-resistant bacterium isolated from arsenic-rich aquifers.</title>
        <authorList>
            <person name="Mu Y."/>
        </authorList>
    </citation>
    <scope>NUCLEOTIDE SEQUENCE [LARGE SCALE GENOMIC DNA]</scope>
    <source>
        <strain evidence="1 2">CB3</strain>
    </source>
</reference>
<proteinExistence type="predicted"/>
<keyword evidence="2" id="KW-1185">Reference proteome</keyword>
<dbReference type="InterPro" id="IPR008868">
    <property type="entry name" value="TniB"/>
</dbReference>
<dbReference type="AlphaFoldDB" id="A0A432VCK0"/>
<dbReference type="Gene3D" id="3.40.50.300">
    <property type="entry name" value="P-loop containing nucleotide triphosphate hydrolases"/>
    <property type="match status" value="1"/>
</dbReference>
<sequence length="331" mass="37063">MLMVDGQVEAEFLKMCIPHPRMSKAHRIYDNLRQMKVLAPNKPQRCACLFAPTHSGKSKTVETYIENQIVDELIAEGLFPAEMDRSEIARLQRRALHVTLESKATPKSAASDILTEFNDPHASHGTATSLLSRVYHHMRKHGTQILFLDEIQHMDHRQTEKDNKPRRAGVCESTAVTDTLKTMLIRGLVPIVFVGIDDAESMILGDQQLAARCITKIDFRQLRNDVPEDLEIFLDYLGMLGIKLMQHGLMKEISDLLEGKLPAVIHAVASGRLGVASKLVAAACTIARERKAARVLAEHVSAAIDEWAIPMEMIDYNPIAQGLRDYERRAA</sequence>
<dbReference type="InterPro" id="IPR027417">
    <property type="entry name" value="P-loop_NTPase"/>
</dbReference>
<dbReference type="SUPFAM" id="SSF52540">
    <property type="entry name" value="P-loop containing nucleoside triphosphate hydrolases"/>
    <property type="match status" value="1"/>
</dbReference>
<organism evidence="1 2">
    <name type="scientific">Borborobacter arsenicus</name>
    <dbReference type="NCBI Taxonomy" id="1851146"/>
    <lineage>
        <taxon>Bacteria</taxon>
        <taxon>Pseudomonadati</taxon>
        <taxon>Pseudomonadota</taxon>
        <taxon>Alphaproteobacteria</taxon>
        <taxon>Hyphomicrobiales</taxon>
        <taxon>Phyllobacteriaceae</taxon>
        <taxon>Borborobacter</taxon>
    </lineage>
</organism>
<dbReference type="Proteomes" id="UP000281647">
    <property type="component" value="Unassembled WGS sequence"/>
</dbReference>